<dbReference type="OrthoDB" id="3913421at2759"/>
<protein>
    <submittedName>
        <fullName evidence="1">Uncharacterized protein</fullName>
    </submittedName>
</protein>
<dbReference type="Proteomes" id="UP000799779">
    <property type="component" value="Unassembled WGS sequence"/>
</dbReference>
<sequence length="427" mass="48481">MALNWITHTISLTPSIKTEDDIIHTPLSQIASFFNYVYQEFLHGTTTQAGCVLPVDLYKEACTASPDVLAAAIERVIREGGVMDCGWLEDYWTICELVSAHMGGYPKVCLKEWRGIRNAVAGFISAQQAGEQRKEEKAIVPFRFLDLPEEVRERVYSFLIPTGRVAVSDWAIGCLPDTVVKRTEYDVPDVNGDTRRSTYLVQTPNLSAYPYLNIMLSNRSIFNATANLLYDARIEFRGTASGTLAFLHDHMKSLSRIKKISLKYTTTSISKKFLGCSRVDSKLPTTLKTNILIWRKVIRHLSRWALNLEDVELVVDRHFWEKASWQAGAKAIFASENLCENSRPKRDSDVSNFLAEVSRLSGVNFRLVIEGMGEDKEKNGFRKEMEKYMSDEMQKRPYTAERSPACSCKKRLLSEACAWGDGKRRRS</sequence>
<dbReference type="AlphaFoldDB" id="A0A6A5WIY4"/>
<gene>
    <name evidence="1" type="ORF">P154DRAFT_521678</name>
</gene>
<evidence type="ECO:0000313" key="2">
    <source>
        <dbReference type="Proteomes" id="UP000799779"/>
    </source>
</evidence>
<evidence type="ECO:0000313" key="1">
    <source>
        <dbReference type="EMBL" id="KAF2001642.1"/>
    </source>
</evidence>
<proteinExistence type="predicted"/>
<dbReference type="EMBL" id="ML977582">
    <property type="protein sequence ID" value="KAF2001642.1"/>
    <property type="molecule type" value="Genomic_DNA"/>
</dbReference>
<accession>A0A6A5WIY4</accession>
<reference evidence="1" key="1">
    <citation type="journal article" date="2020" name="Stud. Mycol.">
        <title>101 Dothideomycetes genomes: a test case for predicting lifestyles and emergence of pathogens.</title>
        <authorList>
            <person name="Haridas S."/>
            <person name="Albert R."/>
            <person name="Binder M."/>
            <person name="Bloem J."/>
            <person name="Labutti K."/>
            <person name="Salamov A."/>
            <person name="Andreopoulos B."/>
            <person name="Baker S."/>
            <person name="Barry K."/>
            <person name="Bills G."/>
            <person name="Bluhm B."/>
            <person name="Cannon C."/>
            <person name="Castanera R."/>
            <person name="Culley D."/>
            <person name="Daum C."/>
            <person name="Ezra D."/>
            <person name="Gonzalez J."/>
            <person name="Henrissat B."/>
            <person name="Kuo A."/>
            <person name="Liang C."/>
            <person name="Lipzen A."/>
            <person name="Lutzoni F."/>
            <person name="Magnuson J."/>
            <person name="Mondo S."/>
            <person name="Nolan M."/>
            <person name="Ohm R."/>
            <person name="Pangilinan J."/>
            <person name="Park H.-J."/>
            <person name="Ramirez L."/>
            <person name="Alfaro M."/>
            <person name="Sun H."/>
            <person name="Tritt A."/>
            <person name="Yoshinaga Y."/>
            <person name="Zwiers L.-H."/>
            <person name="Turgeon B."/>
            <person name="Goodwin S."/>
            <person name="Spatafora J."/>
            <person name="Crous P."/>
            <person name="Grigoriev I."/>
        </authorList>
    </citation>
    <scope>NUCLEOTIDE SEQUENCE</scope>
    <source>
        <strain evidence="1">CBS 123094</strain>
    </source>
</reference>
<organism evidence="1 2">
    <name type="scientific">Amniculicola lignicola CBS 123094</name>
    <dbReference type="NCBI Taxonomy" id="1392246"/>
    <lineage>
        <taxon>Eukaryota</taxon>
        <taxon>Fungi</taxon>
        <taxon>Dikarya</taxon>
        <taxon>Ascomycota</taxon>
        <taxon>Pezizomycotina</taxon>
        <taxon>Dothideomycetes</taxon>
        <taxon>Pleosporomycetidae</taxon>
        <taxon>Pleosporales</taxon>
        <taxon>Amniculicolaceae</taxon>
        <taxon>Amniculicola</taxon>
    </lineage>
</organism>
<name>A0A6A5WIY4_9PLEO</name>
<keyword evidence="2" id="KW-1185">Reference proteome</keyword>